<dbReference type="Gene3D" id="1.10.10.10">
    <property type="entry name" value="Winged helix-like DNA-binding domain superfamily/Winged helix DNA-binding domain"/>
    <property type="match status" value="1"/>
</dbReference>
<feature type="domain" description="RNA polymerase sigma-70 region 2" evidence="5">
    <location>
        <begin position="28"/>
        <end position="94"/>
    </location>
</feature>
<dbReference type="InterPro" id="IPR013324">
    <property type="entry name" value="RNA_pol_sigma_r3/r4-like"/>
</dbReference>
<comment type="caution">
    <text evidence="7">The sequence shown here is derived from an EMBL/GenBank/DDBJ whole genome shotgun (WGS) entry which is preliminary data.</text>
</comment>
<feature type="domain" description="RNA polymerase sigma factor 70 region 4 type 2" evidence="6">
    <location>
        <begin position="127"/>
        <end position="176"/>
    </location>
</feature>
<gene>
    <name evidence="7" type="ORF">DXN05_16385</name>
</gene>
<protein>
    <recommendedName>
        <fullName evidence="9">RNA polymerase sigma-70 factor</fullName>
    </recommendedName>
</protein>
<evidence type="ECO:0000313" key="7">
    <source>
        <dbReference type="EMBL" id="RFM27047.1"/>
    </source>
</evidence>
<dbReference type="Gene3D" id="1.10.1740.10">
    <property type="match status" value="1"/>
</dbReference>
<dbReference type="InterPro" id="IPR036388">
    <property type="entry name" value="WH-like_DNA-bd_sf"/>
</dbReference>
<dbReference type="Pfam" id="PF04542">
    <property type="entry name" value="Sigma70_r2"/>
    <property type="match status" value="1"/>
</dbReference>
<keyword evidence="4" id="KW-0804">Transcription</keyword>
<dbReference type="InterPro" id="IPR039425">
    <property type="entry name" value="RNA_pol_sigma-70-like"/>
</dbReference>
<keyword evidence="2" id="KW-0805">Transcription regulation</keyword>
<dbReference type="InterPro" id="IPR007627">
    <property type="entry name" value="RNA_pol_sigma70_r2"/>
</dbReference>
<dbReference type="NCBIfam" id="TIGR02937">
    <property type="entry name" value="sigma70-ECF"/>
    <property type="match status" value="1"/>
</dbReference>
<dbReference type="InterPro" id="IPR013249">
    <property type="entry name" value="RNA_pol_sigma70_r4_t2"/>
</dbReference>
<reference evidence="7 8" key="1">
    <citation type="submission" date="2018-08" db="EMBL/GenBank/DDBJ databases">
        <title>Chitinophagaceae sp. K23C18032701, a novel bacterium isolated from forest soil.</title>
        <authorList>
            <person name="Wang C."/>
        </authorList>
    </citation>
    <scope>NUCLEOTIDE SEQUENCE [LARGE SCALE GENOMIC DNA]</scope>
    <source>
        <strain evidence="7 8">K23C18032701</strain>
    </source>
</reference>
<evidence type="ECO:0000256" key="4">
    <source>
        <dbReference type="ARBA" id="ARBA00023163"/>
    </source>
</evidence>
<evidence type="ECO:0000256" key="1">
    <source>
        <dbReference type="ARBA" id="ARBA00010641"/>
    </source>
</evidence>
<dbReference type="EMBL" id="QTJU01000006">
    <property type="protein sequence ID" value="RFM27047.1"/>
    <property type="molecule type" value="Genomic_DNA"/>
</dbReference>
<evidence type="ECO:0000313" key="8">
    <source>
        <dbReference type="Proteomes" id="UP000261284"/>
    </source>
</evidence>
<dbReference type="GO" id="GO:0003677">
    <property type="term" value="F:DNA binding"/>
    <property type="evidence" value="ECO:0007669"/>
    <property type="project" value="InterPro"/>
</dbReference>
<dbReference type="RefSeq" id="WP_116848354.1">
    <property type="nucleotide sequence ID" value="NZ_QTJU01000006.1"/>
</dbReference>
<dbReference type="Proteomes" id="UP000261284">
    <property type="component" value="Unassembled WGS sequence"/>
</dbReference>
<dbReference type="OrthoDB" id="1342792at2"/>
<evidence type="ECO:0008006" key="9">
    <source>
        <dbReference type="Google" id="ProtNLM"/>
    </source>
</evidence>
<evidence type="ECO:0000256" key="2">
    <source>
        <dbReference type="ARBA" id="ARBA00023015"/>
    </source>
</evidence>
<name>A0A3E1NGN2_9BACT</name>
<dbReference type="PANTHER" id="PTHR43133">
    <property type="entry name" value="RNA POLYMERASE ECF-TYPE SIGMA FACTO"/>
    <property type="match status" value="1"/>
</dbReference>
<dbReference type="AlphaFoldDB" id="A0A3E1NGN2"/>
<keyword evidence="3" id="KW-0731">Sigma factor</keyword>
<organism evidence="7 8">
    <name type="scientific">Deminuibacter soli</name>
    <dbReference type="NCBI Taxonomy" id="2291815"/>
    <lineage>
        <taxon>Bacteria</taxon>
        <taxon>Pseudomonadati</taxon>
        <taxon>Bacteroidota</taxon>
        <taxon>Chitinophagia</taxon>
        <taxon>Chitinophagales</taxon>
        <taxon>Chitinophagaceae</taxon>
        <taxon>Deminuibacter</taxon>
    </lineage>
</organism>
<proteinExistence type="inferred from homology"/>
<evidence type="ECO:0000256" key="3">
    <source>
        <dbReference type="ARBA" id="ARBA00023082"/>
    </source>
</evidence>
<evidence type="ECO:0000259" key="6">
    <source>
        <dbReference type="Pfam" id="PF08281"/>
    </source>
</evidence>
<dbReference type="GO" id="GO:0006352">
    <property type="term" value="P:DNA-templated transcription initiation"/>
    <property type="evidence" value="ECO:0007669"/>
    <property type="project" value="InterPro"/>
</dbReference>
<comment type="similarity">
    <text evidence="1">Belongs to the sigma-70 factor family. ECF subfamily.</text>
</comment>
<evidence type="ECO:0000259" key="5">
    <source>
        <dbReference type="Pfam" id="PF04542"/>
    </source>
</evidence>
<dbReference type="GO" id="GO:0016987">
    <property type="term" value="F:sigma factor activity"/>
    <property type="evidence" value="ECO:0007669"/>
    <property type="project" value="UniProtKB-KW"/>
</dbReference>
<dbReference type="SUPFAM" id="SSF88659">
    <property type="entry name" value="Sigma3 and sigma4 domains of RNA polymerase sigma factors"/>
    <property type="match status" value="1"/>
</dbReference>
<dbReference type="SUPFAM" id="SSF88946">
    <property type="entry name" value="Sigma2 domain of RNA polymerase sigma factors"/>
    <property type="match status" value="1"/>
</dbReference>
<dbReference type="InterPro" id="IPR014284">
    <property type="entry name" value="RNA_pol_sigma-70_dom"/>
</dbReference>
<dbReference type="Pfam" id="PF08281">
    <property type="entry name" value="Sigma70_r4_2"/>
    <property type="match status" value="1"/>
</dbReference>
<dbReference type="InterPro" id="IPR013325">
    <property type="entry name" value="RNA_pol_sigma_r2"/>
</dbReference>
<dbReference type="PANTHER" id="PTHR43133:SF46">
    <property type="entry name" value="RNA POLYMERASE SIGMA-70 FACTOR ECF SUBFAMILY"/>
    <property type="match status" value="1"/>
</dbReference>
<accession>A0A3E1NGN2</accession>
<sequence>MHFQELLPDEQSLLQRLREGDKDAFNELFNQFAEPVLTYINFRLQDAHDADDILQEVFIKLWHKRSTIEVHTSFKNYLYTIVQNCITDHIRVIKRRKWQPADTPPDTQEDHIKPNDYYQYKQLHQLWKQAIKRLPVQMGRIYVMKNEEALSVKEIASELDLSEQTVKNQLHTASQRIVKILQQVNLLFL</sequence>
<keyword evidence="8" id="KW-1185">Reference proteome</keyword>